<protein>
    <submittedName>
        <fullName evidence="7">MFS family permease</fullName>
    </submittedName>
</protein>
<dbReference type="InterPro" id="IPR020846">
    <property type="entry name" value="MFS_dom"/>
</dbReference>
<evidence type="ECO:0000256" key="2">
    <source>
        <dbReference type="ARBA" id="ARBA00022692"/>
    </source>
</evidence>
<dbReference type="Proteomes" id="UP000559182">
    <property type="component" value="Unassembled WGS sequence"/>
</dbReference>
<keyword evidence="8" id="KW-1185">Reference proteome</keyword>
<dbReference type="GO" id="GO:0005886">
    <property type="term" value="C:plasma membrane"/>
    <property type="evidence" value="ECO:0007669"/>
    <property type="project" value="UniProtKB-SubCell"/>
</dbReference>
<reference evidence="7 8" key="1">
    <citation type="submission" date="2020-08" db="EMBL/GenBank/DDBJ databases">
        <title>Sequencing the genomes of 1000 actinobacteria strains.</title>
        <authorList>
            <person name="Klenk H.-P."/>
        </authorList>
    </citation>
    <scope>NUCLEOTIDE SEQUENCE [LARGE SCALE GENOMIC DNA]</scope>
    <source>
        <strain evidence="7 8">DSM 105369</strain>
    </source>
</reference>
<keyword evidence="4 5" id="KW-0472">Membrane</keyword>
<feature type="transmembrane region" description="Helical" evidence="5">
    <location>
        <begin position="216"/>
        <end position="237"/>
    </location>
</feature>
<dbReference type="Gene3D" id="1.20.1720.10">
    <property type="entry name" value="Multidrug resistance protein D"/>
    <property type="match status" value="1"/>
</dbReference>
<feature type="transmembrane region" description="Helical" evidence="5">
    <location>
        <begin position="249"/>
        <end position="269"/>
    </location>
</feature>
<dbReference type="GO" id="GO:0022857">
    <property type="term" value="F:transmembrane transporter activity"/>
    <property type="evidence" value="ECO:0007669"/>
    <property type="project" value="InterPro"/>
</dbReference>
<sequence length="316" mass="32126">MGTVLFTLASLGVALAPDFAVLLAGRAVQGLGPALLLPASLALVLAEVPADRRRPAIALWSAAGALAAAVGPAVGGVVVDRLDWRAVFFLHLPIGAWVLWAARGFLAHDARDHRVPDLAGSVLLALSVGALVYGLTEAPGRGWTSPVVLAAFTGAAIAGCGAGVRSLRHEHPALRTDLLWNTSFATATGISTLYGVALFATMLLGVLFLVDVWDYSALRAGLAMTPAAVVTAATGVGISRLRVPLPPRVMICTGALVEAAATTTLALAITGTAHFVSLWLPVGAVMGVGIGLLTVGIQTGGTLAAPPQHFAPQPVC</sequence>
<evidence type="ECO:0000256" key="5">
    <source>
        <dbReference type="SAM" id="Phobius"/>
    </source>
</evidence>
<dbReference type="PROSITE" id="PS50850">
    <property type="entry name" value="MFS"/>
    <property type="match status" value="1"/>
</dbReference>
<proteinExistence type="predicted"/>
<comment type="subcellular location">
    <subcellularLocation>
        <location evidence="1">Cell membrane</location>
        <topology evidence="1">Multi-pass membrane protein</topology>
    </subcellularLocation>
</comment>
<feature type="transmembrane region" description="Helical" evidence="5">
    <location>
        <begin position="184"/>
        <end position="210"/>
    </location>
</feature>
<feature type="transmembrane region" description="Helical" evidence="5">
    <location>
        <begin position="57"/>
        <end position="78"/>
    </location>
</feature>
<dbReference type="Pfam" id="PF07690">
    <property type="entry name" value="MFS_1"/>
    <property type="match status" value="1"/>
</dbReference>
<comment type="caution">
    <text evidence="7">The sequence shown here is derived from an EMBL/GenBank/DDBJ whole genome shotgun (WGS) entry which is preliminary data.</text>
</comment>
<organism evidence="7 8">
    <name type="scientific">Flexivirga oryzae</name>
    <dbReference type="NCBI Taxonomy" id="1794944"/>
    <lineage>
        <taxon>Bacteria</taxon>
        <taxon>Bacillati</taxon>
        <taxon>Actinomycetota</taxon>
        <taxon>Actinomycetes</taxon>
        <taxon>Micrococcales</taxon>
        <taxon>Dermacoccaceae</taxon>
        <taxon>Flexivirga</taxon>
    </lineage>
</organism>
<gene>
    <name evidence="7" type="ORF">FHU39_003735</name>
</gene>
<name>A0A839NCM6_9MICO</name>
<dbReference type="EMBL" id="JACHVQ010000003">
    <property type="protein sequence ID" value="MBB2893704.1"/>
    <property type="molecule type" value="Genomic_DNA"/>
</dbReference>
<dbReference type="SUPFAM" id="SSF103473">
    <property type="entry name" value="MFS general substrate transporter"/>
    <property type="match status" value="1"/>
</dbReference>
<evidence type="ECO:0000313" key="8">
    <source>
        <dbReference type="Proteomes" id="UP000559182"/>
    </source>
</evidence>
<keyword evidence="2 5" id="KW-0812">Transmembrane</keyword>
<evidence type="ECO:0000313" key="7">
    <source>
        <dbReference type="EMBL" id="MBB2893704.1"/>
    </source>
</evidence>
<evidence type="ECO:0000256" key="3">
    <source>
        <dbReference type="ARBA" id="ARBA00022989"/>
    </source>
</evidence>
<dbReference type="AlphaFoldDB" id="A0A839NCM6"/>
<feature type="transmembrane region" description="Helical" evidence="5">
    <location>
        <begin position="30"/>
        <end position="50"/>
    </location>
</feature>
<dbReference type="InterPro" id="IPR011701">
    <property type="entry name" value="MFS"/>
</dbReference>
<evidence type="ECO:0000256" key="1">
    <source>
        <dbReference type="ARBA" id="ARBA00004651"/>
    </source>
</evidence>
<feature type="transmembrane region" description="Helical" evidence="5">
    <location>
        <begin position="118"/>
        <end position="136"/>
    </location>
</feature>
<evidence type="ECO:0000259" key="6">
    <source>
        <dbReference type="PROSITE" id="PS50850"/>
    </source>
</evidence>
<evidence type="ECO:0000256" key="4">
    <source>
        <dbReference type="ARBA" id="ARBA00023136"/>
    </source>
</evidence>
<feature type="transmembrane region" description="Helical" evidence="5">
    <location>
        <begin position="275"/>
        <end position="297"/>
    </location>
</feature>
<dbReference type="PANTHER" id="PTHR42718">
    <property type="entry name" value="MAJOR FACILITATOR SUPERFAMILY MULTIDRUG TRANSPORTER MFSC"/>
    <property type="match status" value="1"/>
</dbReference>
<feature type="transmembrane region" description="Helical" evidence="5">
    <location>
        <begin position="84"/>
        <end position="106"/>
    </location>
</feature>
<feature type="domain" description="Major facilitator superfamily (MFS) profile" evidence="6">
    <location>
        <begin position="1"/>
        <end position="316"/>
    </location>
</feature>
<dbReference type="PANTHER" id="PTHR42718:SF48">
    <property type="entry name" value="CONSERVED TWO-DOMAIN MEMBRANE PROTEIN-RELATED"/>
    <property type="match status" value="1"/>
</dbReference>
<accession>A0A839NCM6</accession>
<feature type="transmembrane region" description="Helical" evidence="5">
    <location>
        <begin position="142"/>
        <end position="164"/>
    </location>
</feature>
<dbReference type="InterPro" id="IPR036259">
    <property type="entry name" value="MFS_trans_sf"/>
</dbReference>
<keyword evidence="3 5" id="KW-1133">Transmembrane helix</keyword>